<protein>
    <submittedName>
        <fullName evidence="1">Uncharacterized protein</fullName>
    </submittedName>
</protein>
<evidence type="ECO:0000313" key="2">
    <source>
        <dbReference type="Proteomes" id="UP000011717"/>
    </source>
</evidence>
<comment type="caution">
    <text evidence="1">The sequence shown here is derived from an EMBL/GenBank/DDBJ whole genome shotgun (WGS) entry which is preliminary data.</text>
</comment>
<reference evidence="1 2" key="1">
    <citation type="journal article" date="2013" name="Genome Announc.">
        <title>Draft Genome Sequence of Strain JLT2015T, Belonging to the Family Sphingomonadaceae of the Alphaproteobacteria.</title>
        <authorList>
            <person name="Tang K."/>
            <person name="Liu K."/>
            <person name="Li S."/>
            <person name="Jiao N."/>
        </authorList>
    </citation>
    <scope>NUCLEOTIDE SEQUENCE [LARGE SCALE GENOMIC DNA]</scope>
    <source>
        <strain evidence="1 2">JLT2015</strain>
    </source>
</reference>
<dbReference type="AlphaFoldDB" id="M2SAR9"/>
<organism evidence="1 2">
    <name type="scientific">Pacificimonas flava</name>
    <dbReference type="NCBI Taxonomy" id="1234595"/>
    <lineage>
        <taxon>Bacteria</taxon>
        <taxon>Pseudomonadati</taxon>
        <taxon>Pseudomonadota</taxon>
        <taxon>Alphaproteobacteria</taxon>
        <taxon>Sphingomonadales</taxon>
        <taxon>Sphingosinicellaceae</taxon>
        <taxon>Pacificimonas</taxon>
    </lineage>
</organism>
<dbReference type="EMBL" id="AMRV01000007">
    <property type="protein sequence ID" value="EMD82480.1"/>
    <property type="molecule type" value="Genomic_DNA"/>
</dbReference>
<name>M2SAR9_9SPHN</name>
<gene>
    <name evidence="1" type="ORF">C725_2201</name>
</gene>
<keyword evidence="2" id="KW-1185">Reference proteome</keyword>
<evidence type="ECO:0000313" key="1">
    <source>
        <dbReference type="EMBL" id="EMD82480.1"/>
    </source>
</evidence>
<proteinExistence type="predicted"/>
<accession>M2SAR9</accession>
<sequence length="73" mass="8136">MRDAMNGLAQGARRLTARRVRQSAERAAERIERDLGLRATVDGGDIRVRVPRGRRLADARLRWPAAWLGETGG</sequence>
<dbReference type="Proteomes" id="UP000011717">
    <property type="component" value="Unassembled WGS sequence"/>
</dbReference>